<dbReference type="PRINTS" id="PR01041">
    <property type="entry name" value="TRNASYNTHMET"/>
</dbReference>
<dbReference type="InterPro" id="IPR033911">
    <property type="entry name" value="MetRS_core"/>
</dbReference>
<dbReference type="InterPro" id="IPR001412">
    <property type="entry name" value="aa-tRNA-synth_I_CS"/>
</dbReference>
<dbReference type="SUPFAM" id="SSF47323">
    <property type="entry name" value="Anticodon-binding domain of a subclass of class I aminoacyl-tRNA synthetases"/>
    <property type="match status" value="1"/>
</dbReference>
<sequence>MTKKRPFYITTTLPYINAPLHIGHALEFVRADAMARYKKLCGLDVFFNTGTDEHGRKNYNRAIEKGISPKEFADQGFKTFKEQLKKFGISDDIHFVRTTDTHHKLAAQEFWKRVKDNGYIYKKSYQAKYCVGCESEKTGSELDEKGECPLHPGRQLELINEENYFFRFSSFGNKLLELYKKNQNFVIPEFRLNEMKNFIRSSLQDFSISRLKSKMPWGIEVPDDKDHVMYVWFDALTNYISTLGWPDNLENFEKYWVNGNPTQYCGKDNTRFQSVMWQAMLMAAGLSNSHQIVVNGFITGEGGVRMSKTIGNVVDPRDIVKEYGTDALRYFLLREISSFEDSPFTMKRFQDAYNANLANGLGNLASRILALSEKYLDRCPEIPEKSDFNEYFSFFEKFDIKQAVDYLWNEIGELDKFIQATEPFKVVKVDKEKGKELISNMIIRLYTIAQMLNPIMPETNIQLKKLIKENKKPKTPLFLRKD</sequence>
<evidence type="ECO:0000256" key="1">
    <source>
        <dbReference type="ARBA" id="ARBA00003314"/>
    </source>
</evidence>
<evidence type="ECO:0000256" key="6">
    <source>
        <dbReference type="ARBA" id="ARBA00022741"/>
    </source>
</evidence>
<evidence type="ECO:0000256" key="8">
    <source>
        <dbReference type="ARBA" id="ARBA00022917"/>
    </source>
</evidence>
<gene>
    <name evidence="13" type="ORF">A2814_02390</name>
</gene>
<dbReference type="PANTHER" id="PTHR43326">
    <property type="entry name" value="METHIONYL-TRNA SYNTHETASE"/>
    <property type="match status" value="1"/>
</dbReference>
<dbReference type="NCBIfam" id="TIGR00398">
    <property type="entry name" value="metG"/>
    <property type="match status" value="1"/>
</dbReference>
<dbReference type="SUPFAM" id="SSF52374">
    <property type="entry name" value="Nucleotidylyl transferase"/>
    <property type="match status" value="1"/>
</dbReference>
<evidence type="ECO:0000256" key="9">
    <source>
        <dbReference type="ARBA" id="ARBA00023146"/>
    </source>
</evidence>
<keyword evidence="4" id="KW-0963">Cytoplasm</keyword>
<dbReference type="InterPro" id="IPR015413">
    <property type="entry name" value="Methionyl/Leucyl_tRNA_Synth"/>
</dbReference>
<dbReference type="InterPro" id="IPR014729">
    <property type="entry name" value="Rossmann-like_a/b/a_fold"/>
</dbReference>
<dbReference type="STRING" id="1801732.A2814_02390"/>
<dbReference type="Gene3D" id="1.10.730.10">
    <property type="entry name" value="Isoleucyl-tRNA Synthetase, Domain 1"/>
    <property type="match status" value="1"/>
</dbReference>
<comment type="function">
    <text evidence="1">Is required not only for elongation of protein synthesis but also for the initiation of all mRNA translation through initiator tRNA(fMet) aminoacylation.</text>
</comment>
<evidence type="ECO:0000256" key="2">
    <source>
        <dbReference type="ARBA" id="ARBA00012838"/>
    </source>
</evidence>
<dbReference type="PANTHER" id="PTHR43326:SF1">
    <property type="entry name" value="METHIONINE--TRNA LIGASE, MITOCHONDRIAL"/>
    <property type="match status" value="1"/>
</dbReference>
<comment type="caution">
    <text evidence="13">The sequence shown here is derived from an EMBL/GenBank/DDBJ whole genome shotgun (WGS) entry which is preliminary data.</text>
</comment>
<keyword evidence="9 11" id="KW-0030">Aminoacyl-tRNA synthetase</keyword>
<dbReference type="FunFam" id="2.170.220.10:FF:000003">
    <property type="entry name" value="Methionine--tRNA ligase"/>
    <property type="match status" value="1"/>
</dbReference>
<dbReference type="Gene3D" id="2.170.220.10">
    <property type="match status" value="1"/>
</dbReference>
<reference evidence="13 14" key="1">
    <citation type="journal article" date="2016" name="Nat. Commun.">
        <title>Thousands of microbial genomes shed light on interconnected biogeochemical processes in an aquifer system.</title>
        <authorList>
            <person name="Anantharaman K."/>
            <person name="Brown C.T."/>
            <person name="Hug L.A."/>
            <person name="Sharon I."/>
            <person name="Castelle C.J."/>
            <person name="Probst A.J."/>
            <person name="Thomas B.C."/>
            <person name="Singh A."/>
            <person name="Wilkins M.J."/>
            <person name="Karaoz U."/>
            <person name="Brodie E.L."/>
            <person name="Williams K.H."/>
            <person name="Hubbard S.S."/>
            <person name="Banfield J.F."/>
        </authorList>
    </citation>
    <scope>NUCLEOTIDE SEQUENCE [LARGE SCALE GENOMIC DNA]</scope>
</reference>
<dbReference type="InterPro" id="IPR023457">
    <property type="entry name" value="Met-tRNA_synth_2"/>
</dbReference>
<evidence type="ECO:0000256" key="3">
    <source>
        <dbReference type="ARBA" id="ARBA00018753"/>
    </source>
</evidence>
<dbReference type="EMBL" id="MFTI01000024">
    <property type="protein sequence ID" value="OGI59825.1"/>
    <property type="molecule type" value="Genomic_DNA"/>
</dbReference>
<evidence type="ECO:0000256" key="11">
    <source>
        <dbReference type="RuleBase" id="RU363039"/>
    </source>
</evidence>
<dbReference type="GO" id="GO:0005524">
    <property type="term" value="F:ATP binding"/>
    <property type="evidence" value="ECO:0007669"/>
    <property type="project" value="UniProtKB-KW"/>
</dbReference>
<proteinExistence type="inferred from homology"/>
<dbReference type="InterPro" id="IPR014758">
    <property type="entry name" value="Met-tRNA_synth"/>
</dbReference>
<dbReference type="Proteomes" id="UP000177869">
    <property type="component" value="Unassembled WGS sequence"/>
</dbReference>
<keyword evidence="5 11" id="KW-0436">Ligase</keyword>
<dbReference type="GO" id="GO:0006431">
    <property type="term" value="P:methionyl-tRNA aminoacylation"/>
    <property type="evidence" value="ECO:0007669"/>
    <property type="project" value="InterPro"/>
</dbReference>
<dbReference type="GO" id="GO:0004825">
    <property type="term" value="F:methionine-tRNA ligase activity"/>
    <property type="evidence" value="ECO:0007669"/>
    <property type="project" value="UniProtKB-EC"/>
</dbReference>
<dbReference type="CDD" id="cd00814">
    <property type="entry name" value="MetRS_core"/>
    <property type="match status" value="1"/>
</dbReference>
<evidence type="ECO:0000313" key="14">
    <source>
        <dbReference type="Proteomes" id="UP000177869"/>
    </source>
</evidence>
<evidence type="ECO:0000313" key="13">
    <source>
        <dbReference type="EMBL" id="OGI59825.1"/>
    </source>
</evidence>
<evidence type="ECO:0000256" key="5">
    <source>
        <dbReference type="ARBA" id="ARBA00022598"/>
    </source>
</evidence>
<keyword evidence="6 11" id="KW-0547">Nucleotide-binding</keyword>
<organism evidence="13 14">
    <name type="scientific">Candidatus Nomurabacteria bacterium RIFCSPHIGHO2_01_FULL_38_19</name>
    <dbReference type="NCBI Taxonomy" id="1801732"/>
    <lineage>
        <taxon>Bacteria</taxon>
        <taxon>Candidatus Nomuraibacteriota</taxon>
    </lineage>
</organism>
<name>A0A1F6UR18_9BACT</name>
<accession>A0A1F6UR18</accession>
<keyword evidence="7 11" id="KW-0067">ATP-binding</keyword>
<dbReference type="InterPro" id="IPR009080">
    <property type="entry name" value="tRNAsynth_Ia_anticodon-bd"/>
</dbReference>
<comment type="similarity">
    <text evidence="11">Belongs to the class-I aminoacyl-tRNA synthetase family.</text>
</comment>
<dbReference type="Gene3D" id="3.40.50.620">
    <property type="entry name" value="HUPs"/>
    <property type="match status" value="1"/>
</dbReference>
<evidence type="ECO:0000259" key="12">
    <source>
        <dbReference type="Pfam" id="PF09334"/>
    </source>
</evidence>
<feature type="domain" description="Methionyl/Leucyl tRNA synthetase" evidence="12">
    <location>
        <begin position="157"/>
        <end position="368"/>
    </location>
</feature>
<protein>
    <recommendedName>
        <fullName evidence="3">Methionine--tRNA ligase</fullName>
        <ecNumber evidence="2">6.1.1.10</ecNumber>
    </recommendedName>
    <alternativeName>
        <fullName evidence="10">Methionyl-tRNA synthetase</fullName>
    </alternativeName>
</protein>
<dbReference type="AlphaFoldDB" id="A0A1F6UR18"/>
<evidence type="ECO:0000256" key="4">
    <source>
        <dbReference type="ARBA" id="ARBA00022490"/>
    </source>
</evidence>
<feature type="domain" description="Methionyl/Leucyl tRNA synthetase" evidence="12">
    <location>
        <begin position="8"/>
        <end position="149"/>
    </location>
</feature>
<evidence type="ECO:0000256" key="10">
    <source>
        <dbReference type="ARBA" id="ARBA00030904"/>
    </source>
</evidence>
<dbReference type="Pfam" id="PF09334">
    <property type="entry name" value="tRNA-synt_1g"/>
    <property type="match status" value="2"/>
</dbReference>
<dbReference type="PROSITE" id="PS00178">
    <property type="entry name" value="AA_TRNA_LIGASE_I"/>
    <property type="match status" value="1"/>
</dbReference>
<evidence type="ECO:0000256" key="7">
    <source>
        <dbReference type="ARBA" id="ARBA00022840"/>
    </source>
</evidence>
<dbReference type="EC" id="6.1.1.10" evidence="2"/>
<keyword evidence="8 11" id="KW-0648">Protein biosynthesis</keyword>